<organism evidence="4 5">
    <name type="scientific">Rheinheimera muenzenbergensis</name>
    <dbReference type="NCBI Taxonomy" id="1193628"/>
    <lineage>
        <taxon>Bacteria</taxon>
        <taxon>Pseudomonadati</taxon>
        <taxon>Pseudomonadota</taxon>
        <taxon>Gammaproteobacteria</taxon>
        <taxon>Chromatiales</taxon>
        <taxon>Chromatiaceae</taxon>
        <taxon>Rheinheimera</taxon>
    </lineage>
</organism>
<dbReference type="EMBL" id="JALAAR010000025">
    <property type="protein sequence ID" value="MEH8019382.1"/>
    <property type="molecule type" value="Genomic_DNA"/>
</dbReference>
<evidence type="ECO:0000313" key="4">
    <source>
        <dbReference type="EMBL" id="MEH8019382.1"/>
    </source>
</evidence>
<sequence length="332" mass="35709">MRSYLFAGLACAALSQSVSADTDSLAKLKLQPNITLSGLSSGAYMAGQYHLAFAGQVDGVAMLAAGPVYCAQNSLGLALEHCFNKATSSPDMEAINSYLKDQQNKGYLAAVGKLQQDKVWIFHGSKDSTVYPGLAVALQHQYQQWLAAENIALINDKAFGHTFPTDRADLGNCDLSESPYLASCDYDAAGKLLTFLLGKLNHKSQQASGKLYPLDQHQLSSAAQTTLAKTGYMYVPTSCAEGQSCRLHVSFHGCKQNAETVGDAYTTGTGLNNYADSNNIVVLYPQTTASSINPFNPNACWDWWGYTGADYATVKGTQLQAVYQLVKAVQSF</sequence>
<dbReference type="Gene3D" id="3.40.50.1820">
    <property type="entry name" value="alpha/beta hydrolase"/>
    <property type="match status" value="2"/>
</dbReference>
<dbReference type="Pfam" id="PF10503">
    <property type="entry name" value="Esterase_PHB"/>
    <property type="match status" value="1"/>
</dbReference>
<dbReference type="PANTHER" id="PTHR42972:SF8">
    <property type="entry name" value="POLYHYDROXYBUTYRATE DEPOLYMERASE"/>
    <property type="match status" value="1"/>
</dbReference>
<dbReference type="SUPFAM" id="SSF53474">
    <property type="entry name" value="alpha/beta-Hydrolases"/>
    <property type="match status" value="1"/>
</dbReference>
<comment type="caution">
    <text evidence="4">The sequence shown here is derived from an EMBL/GenBank/DDBJ whole genome shotgun (WGS) entry which is preliminary data.</text>
</comment>
<dbReference type="InterPro" id="IPR010126">
    <property type="entry name" value="Esterase_phb"/>
</dbReference>
<feature type="chain" id="PRO_5045137453" evidence="3">
    <location>
        <begin position="21"/>
        <end position="332"/>
    </location>
</feature>
<proteinExistence type="predicted"/>
<protein>
    <submittedName>
        <fullName evidence="4">PHB depolymerase family esterase</fullName>
    </submittedName>
</protein>
<dbReference type="Proteomes" id="UP001375382">
    <property type="component" value="Unassembled WGS sequence"/>
</dbReference>
<evidence type="ECO:0000256" key="1">
    <source>
        <dbReference type="ARBA" id="ARBA00022729"/>
    </source>
</evidence>
<dbReference type="PANTHER" id="PTHR42972">
    <property type="entry name" value="TOL-PAL SYSTEM PROTEIN TOLB"/>
    <property type="match status" value="1"/>
</dbReference>
<evidence type="ECO:0000256" key="3">
    <source>
        <dbReference type="SAM" id="SignalP"/>
    </source>
</evidence>
<reference evidence="4 5" key="1">
    <citation type="journal article" date="2023" name="Ecotoxicol. Environ. Saf.">
        <title>Mercury remediation potential of mercury-resistant strain Rheinheimera metallidurans sp. nov. isolated from a municipal waste dumping site.</title>
        <authorList>
            <person name="Yadav V."/>
            <person name="Manjhi A."/>
            <person name="Vadakedath N."/>
        </authorList>
    </citation>
    <scope>NUCLEOTIDE SEQUENCE [LARGE SCALE GENOMIC DNA]</scope>
    <source>
        <strain evidence="4 5">E-49</strain>
    </source>
</reference>
<keyword evidence="1 3" id="KW-0732">Signal</keyword>
<dbReference type="InterPro" id="IPR029058">
    <property type="entry name" value="AB_hydrolase_fold"/>
</dbReference>
<name>A0ABU8CC02_9GAMM</name>
<dbReference type="RefSeq" id="WP_335737776.1">
    <property type="nucleotide sequence ID" value="NZ_JALAAR010000025.1"/>
</dbReference>
<gene>
    <name evidence="4" type="ORF">MN202_19285</name>
</gene>
<keyword evidence="5" id="KW-1185">Reference proteome</keyword>
<accession>A0ABU8CC02</accession>
<keyword evidence="2" id="KW-0378">Hydrolase</keyword>
<evidence type="ECO:0000256" key="2">
    <source>
        <dbReference type="ARBA" id="ARBA00022801"/>
    </source>
</evidence>
<evidence type="ECO:0000313" key="5">
    <source>
        <dbReference type="Proteomes" id="UP001375382"/>
    </source>
</evidence>
<feature type="signal peptide" evidence="3">
    <location>
        <begin position="1"/>
        <end position="20"/>
    </location>
</feature>